<feature type="transmembrane region" description="Helical" evidence="4">
    <location>
        <begin position="184"/>
        <end position="206"/>
    </location>
</feature>
<evidence type="ECO:0000256" key="2">
    <source>
        <dbReference type="ARBA" id="ARBA00023065"/>
    </source>
</evidence>
<gene>
    <name evidence="5" type="ORF">MSPICULIGERA_LOCUS13617</name>
</gene>
<dbReference type="EMBL" id="CATQJA010002637">
    <property type="protein sequence ID" value="CAJ0575305.1"/>
    <property type="molecule type" value="Genomic_DNA"/>
</dbReference>
<keyword evidence="4" id="KW-0472">Membrane</keyword>
<feature type="non-terminal residue" evidence="5">
    <location>
        <position position="1"/>
    </location>
</feature>
<dbReference type="GO" id="GO:0034703">
    <property type="term" value="C:cation channel complex"/>
    <property type="evidence" value="ECO:0007669"/>
    <property type="project" value="TreeGrafter"/>
</dbReference>
<keyword evidence="4" id="KW-1133">Transmembrane helix</keyword>
<sequence length="528" mass="60148">MPKHHDFPHNPLCHCSSCTLHPHDLEYEKERVFLYDAMASKATRDAIFEDQFKSAVTHLADLKKAAGTQNVFRTTYVKLEGQMKSQVVEMMNESRDPVELFSDRGEHDGEPVLARQLVDLNISECVNHFRVKFWMQKHWRCGPDTPQRPWNNQSSITALLLSILAPVVPLILARRFAYSNTPFFRWVAGLSSHVVFLGLVIFRLFWDEDKSSMRNTRLEYTFYLDCVIFAFVLSNLILLQARLVRRGLKSFMCDWWNWIETLIGINGVNFFVASCYVKIELVTGLPSLVHRRHLPPTDHVLMAEASLAMLTLLLVVRFAYHLQLSHSLGKFIVAVTQCAADYMKFLVLLVVLCSGFGLGLYGGFYACNVTQPVLHPFSATDEEKSGEFIKNNGFQVYSGNLAEAMSNFFWNVFGLIDEGYSQAHAGFAGPNQESVNPVMTMIVARIILSAFFLTVVVALLNIMLSILVARLEAAKTTDEWSFYRTKVILDYFNWEMSYIPPYSLLIPFRSLCVKTPPDESEKTPKVCP</sequence>
<evidence type="ECO:0000313" key="5">
    <source>
        <dbReference type="EMBL" id="CAJ0575305.1"/>
    </source>
</evidence>
<protein>
    <recommendedName>
        <fullName evidence="7">Ion transport domain-containing protein</fullName>
    </recommendedName>
</protein>
<keyword evidence="6" id="KW-1185">Reference proteome</keyword>
<evidence type="ECO:0008006" key="7">
    <source>
        <dbReference type="Google" id="ProtNLM"/>
    </source>
</evidence>
<dbReference type="AlphaFoldDB" id="A0AA36CVV3"/>
<keyword evidence="3" id="KW-0407">Ion channel</keyword>
<dbReference type="GO" id="GO:0005886">
    <property type="term" value="C:plasma membrane"/>
    <property type="evidence" value="ECO:0007669"/>
    <property type="project" value="TreeGrafter"/>
</dbReference>
<dbReference type="GO" id="GO:0007338">
    <property type="term" value="P:single fertilization"/>
    <property type="evidence" value="ECO:0007669"/>
    <property type="project" value="TreeGrafter"/>
</dbReference>
<keyword evidence="1" id="KW-0813">Transport</keyword>
<feature type="transmembrane region" description="Helical" evidence="4">
    <location>
        <begin position="299"/>
        <end position="320"/>
    </location>
</feature>
<proteinExistence type="predicted"/>
<feature type="transmembrane region" description="Helical" evidence="4">
    <location>
        <begin position="155"/>
        <end position="172"/>
    </location>
</feature>
<name>A0AA36CVV3_9BILA</name>
<accession>A0AA36CVV3</accession>
<feature type="transmembrane region" description="Helical" evidence="4">
    <location>
        <begin position="345"/>
        <end position="366"/>
    </location>
</feature>
<dbReference type="InterPro" id="IPR002153">
    <property type="entry name" value="TRPC_channel"/>
</dbReference>
<evidence type="ECO:0000256" key="3">
    <source>
        <dbReference type="ARBA" id="ARBA00023303"/>
    </source>
</evidence>
<reference evidence="5" key="1">
    <citation type="submission" date="2023-06" db="EMBL/GenBank/DDBJ databases">
        <authorList>
            <person name="Delattre M."/>
        </authorList>
    </citation>
    <scope>NUCLEOTIDE SEQUENCE</scope>
    <source>
        <strain evidence="5">AF72</strain>
    </source>
</reference>
<evidence type="ECO:0000256" key="4">
    <source>
        <dbReference type="SAM" id="Phobius"/>
    </source>
</evidence>
<evidence type="ECO:0000313" key="6">
    <source>
        <dbReference type="Proteomes" id="UP001177023"/>
    </source>
</evidence>
<dbReference type="GO" id="GO:0070679">
    <property type="term" value="F:inositol 1,4,5 trisphosphate binding"/>
    <property type="evidence" value="ECO:0007669"/>
    <property type="project" value="TreeGrafter"/>
</dbReference>
<feature type="transmembrane region" description="Helical" evidence="4">
    <location>
        <begin position="222"/>
        <end position="243"/>
    </location>
</feature>
<comment type="caution">
    <text evidence="5">The sequence shown here is derived from an EMBL/GenBank/DDBJ whole genome shotgun (WGS) entry which is preliminary data.</text>
</comment>
<dbReference type="PANTHER" id="PTHR10117">
    <property type="entry name" value="TRANSIENT RECEPTOR POTENTIAL CHANNEL"/>
    <property type="match status" value="1"/>
</dbReference>
<organism evidence="5 6">
    <name type="scientific">Mesorhabditis spiculigera</name>
    <dbReference type="NCBI Taxonomy" id="96644"/>
    <lineage>
        <taxon>Eukaryota</taxon>
        <taxon>Metazoa</taxon>
        <taxon>Ecdysozoa</taxon>
        <taxon>Nematoda</taxon>
        <taxon>Chromadorea</taxon>
        <taxon>Rhabditida</taxon>
        <taxon>Rhabditina</taxon>
        <taxon>Rhabditomorpha</taxon>
        <taxon>Rhabditoidea</taxon>
        <taxon>Rhabditidae</taxon>
        <taxon>Mesorhabditinae</taxon>
        <taxon>Mesorhabditis</taxon>
    </lineage>
</organism>
<dbReference type="GO" id="GO:0015279">
    <property type="term" value="F:store-operated calcium channel activity"/>
    <property type="evidence" value="ECO:0007669"/>
    <property type="project" value="TreeGrafter"/>
</dbReference>
<dbReference type="Proteomes" id="UP001177023">
    <property type="component" value="Unassembled WGS sequence"/>
</dbReference>
<evidence type="ECO:0000256" key="1">
    <source>
        <dbReference type="ARBA" id="ARBA00022448"/>
    </source>
</evidence>
<dbReference type="PANTHER" id="PTHR10117:SF50">
    <property type="entry name" value="ANK_REP_REGION DOMAIN-CONTAINING PROTEIN"/>
    <property type="match status" value="1"/>
</dbReference>
<feature type="transmembrane region" description="Helical" evidence="4">
    <location>
        <begin position="442"/>
        <end position="469"/>
    </location>
</feature>
<keyword evidence="4" id="KW-0812">Transmembrane</keyword>
<keyword evidence="2" id="KW-0406">Ion transport</keyword>
<feature type="transmembrane region" description="Helical" evidence="4">
    <location>
        <begin position="255"/>
        <end position="279"/>
    </location>
</feature>
<dbReference type="GO" id="GO:0051480">
    <property type="term" value="P:regulation of cytosolic calcium ion concentration"/>
    <property type="evidence" value="ECO:0007669"/>
    <property type="project" value="TreeGrafter"/>
</dbReference>